<dbReference type="PANTHER" id="PTHR43390:SF1">
    <property type="entry name" value="CHLOROPLAST PROCESSING PEPTIDASE"/>
    <property type="match status" value="1"/>
</dbReference>
<dbReference type="GO" id="GO:0006465">
    <property type="term" value="P:signal peptide processing"/>
    <property type="evidence" value="ECO:0007669"/>
    <property type="project" value="InterPro"/>
</dbReference>
<keyword evidence="6" id="KW-0645">Protease</keyword>
<dbReference type="EC" id="3.4.21.89" evidence="3 6"/>
<keyword evidence="4 6" id="KW-0378">Hydrolase</keyword>
<feature type="active site" evidence="5">
    <location>
        <position position="40"/>
    </location>
</feature>
<dbReference type="AlphaFoldDB" id="A0A0G0VBV2"/>
<reference evidence="8 9" key="1">
    <citation type="journal article" date="2015" name="Nature">
        <title>rRNA introns, odd ribosomes, and small enigmatic genomes across a large radiation of phyla.</title>
        <authorList>
            <person name="Brown C.T."/>
            <person name="Hug L.A."/>
            <person name="Thomas B.C."/>
            <person name="Sharon I."/>
            <person name="Castelle C.J."/>
            <person name="Singh A."/>
            <person name="Wilkins M.J."/>
            <person name="Williams K.H."/>
            <person name="Banfield J.F."/>
        </authorList>
    </citation>
    <scope>NUCLEOTIDE SEQUENCE [LARGE SCALE GENOMIC DNA]</scope>
</reference>
<evidence type="ECO:0000256" key="4">
    <source>
        <dbReference type="ARBA" id="ARBA00022801"/>
    </source>
</evidence>
<feature type="transmembrane region" description="Helical" evidence="6">
    <location>
        <begin position="6"/>
        <end position="30"/>
    </location>
</feature>
<feature type="active site" evidence="5">
    <location>
        <position position="102"/>
    </location>
</feature>
<dbReference type="InterPro" id="IPR019757">
    <property type="entry name" value="Pept_S26A_signal_pept_1_Lys-AS"/>
</dbReference>
<dbReference type="STRING" id="1618563.UU12_C0042G0006"/>
<dbReference type="CDD" id="cd06530">
    <property type="entry name" value="S26_SPase_I"/>
    <property type="match status" value="1"/>
</dbReference>
<dbReference type="PRINTS" id="PR00727">
    <property type="entry name" value="LEADERPTASE"/>
</dbReference>
<evidence type="ECO:0000256" key="2">
    <source>
        <dbReference type="ARBA" id="ARBA00009370"/>
    </source>
</evidence>
<keyword evidence="6" id="KW-0472">Membrane</keyword>
<dbReference type="InterPro" id="IPR000223">
    <property type="entry name" value="Pept_S26A_signal_pept_1"/>
</dbReference>
<dbReference type="InterPro" id="IPR036286">
    <property type="entry name" value="LexA/Signal_pep-like_sf"/>
</dbReference>
<feature type="domain" description="Peptidase S26" evidence="7">
    <location>
        <begin position="11"/>
        <end position="189"/>
    </location>
</feature>
<evidence type="ECO:0000256" key="1">
    <source>
        <dbReference type="ARBA" id="ARBA00000677"/>
    </source>
</evidence>
<evidence type="ECO:0000313" key="9">
    <source>
        <dbReference type="Proteomes" id="UP000034562"/>
    </source>
</evidence>
<dbReference type="GO" id="GO:0004252">
    <property type="term" value="F:serine-type endopeptidase activity"/>
    <property type="evidence" value="ECO:0007669"/>
    <property type="project" value="InterPro"/>
</dbReference>
<evidence type="ECO:0000259" key="7">
    <source>
        <dbReference type="Pfam" id="PF10502"/>
    </source>
</evidence>
<evidence type="ECO:0000256" key="5">
    <source>
        <dbReference type="PIRSR" id="PIRSR600223-1"/>
    </source>
</evidence>
<dbReference type="PROSITE" id="PS00760">
    <property type="entry name" value="SPASE_I_2"/>
    <property type="match status" value="1"/>
</dbReference>
<dbReference type="PROSITE" id="PS00761">
    <property type="entry name" value="SPASE_I_3"/>
    <property type="match status" value="1"/>
</dbReference>
<dbReference type="Proteomes" id="UP000034562">
    <property type="component" value="Unassembled WGS sequence"/>
</dbReference>
<dbReference type="SUPFAM" id="SSF51306">
    <property type="entry name" value="LexA/Signal peptidase"/>
    <property type="match status" value="1"/>
</dbReference>
<dbReference type="NCBIfam" id="TIGR02227">
    <property type="entry name" value="sigpep_I_bact"/>
    <property type="match status" value="1"/>
</dbReference>
<accession>A0A0G0VBV2</accession>
<comment type="catalytic activity">
    <reaction evidence="1 6">
        <text>Cleavage of hydrophobic, N-terminal signal or leader sequences from secreted and periplasmic proteins.</text>
        <dbReference type="EC" id="3.4.21.89"/>
    </reaction>
</comment>
<evidence type="ECO:0000256" key="6">
    <source>
        <dbReference type="RuleBase" id="RU362042"/>
    </source>
</evidence>
<dbReference type="GO" id="GO:0016020">
    <property type="term" value="C:membrane"/>
    <property type="evidence" value="ECO:0007669"/>
    <property type="project" value="UniProtKB-SubCell"/>
</dbReference>
<proteinExistence type="inferred from homology"/>
<dbReference type="Pfam" id="PF10502">
    <property type="entry name" value="Peptidase_S26"/>
    <property type="match status" value="1"/>
</dbReference>
<keyword evidence="6" id="KW-0812">Transmembrane</keyword>
<name>A0A0G0VBV2_9BACT</name>
<dbReference type="EMBL" id="LBZK01000042">
    <property type="protein sequence ID" value="KKR69575.1"/>
    <property type="molecule type" value="Genomic_DNA"/>
</dbReference>
<evidence type="ECO:0000256" key="3">
    <source>
        <dbReference type="ARBA" id="ARBA00013208"/>
    </source>
</evidence>
<dbReference type="InterPro" id="IPR019533">
    <property type="entry name" value="Peptidase_S26"/>
</dbReference>
<dbReference type="PATRIC" id="fig|1618563.3.peg.686"/>
<dbReference type="GO" id="GO:0009003">
    <property type="term" value="F:signal peptidase activity"/>
    <property type="evidence" value="ECO:0007669"/>
    <property type="project" value="UniProtKB-EC"/>
</dbReference>
<organism evidence="8 9">
    <name type="scientific">Candidatus Woesebacteria bacterium GW2011_GWA2_40_7b</name>
    <dbReference type="NCBI Taxonomy" id="1618563"/>
    <lineage>
        <taxon>Bacteria</taxon>
        <taxon>Candidatus Woeseibacteriota</taxon>
    </lineage>
</organism>
<evidence type="ECO:0000313" key="8">
    <source>
        <dbReference type="EMBL" id="KKR69575.1"/>
    </source>
</evidence>
<dbReference type="PANTHER" id="PTHR43390">
    <property type="entry name" value="SIGNAL PEPTIDASE I"/>
    <property type="match status" value="1"/>
</dbReference>
<dbReference type="Gene3D" id="2.10.109.10">
    <property type="entry name" value="Umud Fragment, subunit A"/>
    <property type="match status" value="1"/>
</dbReference>
<comment type="similarity">
    <text evidence="2 6">Belongs to the peptidase S26 family.</text>
</comment>
<gene>
    <name evidence="8" type="ORF">UU12_C0042G0006</name>
</gene>
<sequence>MFRRIGAFFLDVLEVIVFAIGIFFFVYLLIMRPHKIKGASMMPNFPDSEYLLTEKVSYYLHTPVRGDVVVFTPPSQSGDLNSIDCGVIKSTPPTDISDEYIKRVIAVPGERVMIKKGRVYINSELLKEPYIAASVTTDAKTFLCEGQEYTIPTGELFVMGDNREHSSDSRYWGPIPKKSVSGRAWVIYWPVDLGGSVKKPDYGSL</sequence>
<comment type="subcellular location">
    <subcellularLocation>
        <location evidence="6">Membrane</location>
        <topology evidence="6">Single-pass type II membrane protein</topology>
    </subcellularLocation>
</comment>
<protein>
    <recommendedName>
        <fullName evidence="3 6">Signal peptidase I</fullName>
        <ecNumber evidence="3 6">3.4.21.89</ecNumber>
    </recommendedName>
</protein>
<dbReference type="InterPro" id="IPR019758">
    <property type="entry name" value="Pept_S26A_signal_pept_1_CS"/>
</dbReference>
<comment type="caution">
    <text evidence="8">The sequence shown here is derived from an EMBL/GenBank/DDBJ whole genome shotgun (WGS) entry which is preliminary data.</text>
</comment>
<keyword evidence="6" id="KW-1133">Transmembrane helix</keyword>